<evidence type="ECO:0000256" key="10">
    <source>
        <dbReference type="SAM" id="MobiDB-lite"/>
    </source>
</evidence>
<dbReference type="GO" id="GO:0005737">
    <property type="term" value="C:cytoplasm"/>
    <property type="evidence" value="ECO:0007669"/>
    <property type="project" value="UniProtKB-SubCell"/>
</dbReference>
<dbReference type="GO" id="GO:0046872">
    <property type="term" value="F:metal ion binding"/>
    <property type="evidence" value="ECO:0007669"/>
    <property type="project" value="UniProtKB-KW"/>
</dbReference>
<dbReference type="Gene3D" id="3.30.460.10">
    <property type="entry name" value="Beta Polymerase, domain 2"/>
    <property type="match status" value="1"/>
</dbReference>
<evidence type="ECO:0000256" key="5">
    <source>
        <dbReference type="ARBA" id="ARBA00012388"/>
    </source>
</evidence>
<evidence type="ECO:0000313" key="14">
    <source>
        <dbReference type="Proteomes" id="UP001153365"/>
    </source>
</evidence>
<dbReference type="Pfam" id="PF03828">
    <property type="entry name" value="PAP_assoc"/>
    <property type="match status" value="1"/>
</dbReference>
<evidence type="ECO:0000256" key="3">
    <source>
        <dbReference type="ARBA" id="ARBA00004496"/>
    </source>
</evidence>
<evidence type="ECO:0000256" key="6">
    <source>
        <dbReference type="ARBA" id="ARBA00022490"/>
    </source>
</evidence>
<comment type="caution">
    <text evidence="13">The sequence shown here is derived from an EMBL/GenBank/DDBJ whole genome shotgun (WGS) entry which is preliminary data.</text>
</comment>
<evidence type="ECO:0000256" key="1">
    <source>
        <dbReference type="ARBA" id="ARBA00001936"/>
    </source>
</evidence>
<evidence type="ECO:0000256" key="9">
    <source>
        <dbReference type="ARBA" id="ARBA00022842"/>
    </source>
</evidence>
<dbReference type="GO" id="GO:0010605">
    <property type="term" value="P:negative regulation of macromolecule metabolic process"/>
    <property type="evidence" value="ECO:0007669"/>
    <property type="project" value="UniProtKB-ARBA"/>
</dbReference>
<dbReference type="GO" id="GO:0031123">
    <property type="term" value="P:RNA 3'-end processing"/>
    <property type="evidence" value="ECO:0007669"/>
    <property type="project" value="TreeGrafter"/>
</dbReference>
<evidence type="ECO:0000259" key="11">
    <source>
        <dbReference type="Pfam" id="PF03828"/>
    </source>
</evidence>
<feature type="region of interest" description="Disordered" evidence="10">
    <location>
        <begin position="336"/>
        <end position="362"/>
    </location>
</feature>
<evidence type="ECO:0000256" key="2">
    <source>
        <dbReference type="ARBA" id="ARBA00001946"/>
    </source>
</evidence>
<feature type="region of interest" description="Disordered" evidence="10">
    <location>
        <begin position="438"/>
        <end position="468"/>
    </location>
</feature>
<accession>A0AAV0ANJ0</accession>
<dbReference type="InterPro" id="IPR043519">
    <property type="entry name" value="NT_sf"/>
</dbReference>
<dbReference type="Proteomes" id="UP001153365">
    <property type="component" value="Unassembled WGS sequence"/>
</dbReference>
<keyword evidence="7" id="KW-0808">Transferase</keyword>
<evidence type="ECO:0000256" key="8">
    <source>
        <dbReference type="ARBA" id="ARBA00022723"/>
    </source>
</evidence>
<dbReference type="SUPFAM" id="SSF81631">
    <property type="entry name" value="PAP/OAS1 substrate-binding domain"/>
    <property type="match status" value="1"/>
</dbReference>
<evidence type="ECO:0000259" key="12">
    <source>
        <dbReference type="Pfam" id="PF22600"/>
    </source>
</evidence>
<keyword evidence="6" id="KW-0963">Cytoplasm</keyword>
<comment type="subcellular location">
    <subcellularLocation>
        <location evidence="3">Cytoplasm</location>
    </subcellularLocation>
</comment>
<dbReference type="PANTHER" id="PTHR12271">
    <property type="entry name" value="POLY A POLYMERASE CID PAP -RELATED"/>
    <property type="match status" value="1"/>
</dbReference>
<dbReference type="PANTHER" id="PTHR12271:SF40">
    <property type="entry name" value="POLY(A) RNA POLYMERASE GLD2"/>
    <property type="match status" value="1"/>
</dbReference>
<name>A0AAV0ANJ0_PHAPC</name>
<comment type="similarity">
    <text evidence="4">Belongs to the DNA polymerase type-B-like family.</text>
</comment>
<dbReference type="CDD" id="cd05402">
    <property type="entry name" value="NT_PAP_TUTase"/>
    <property type="match status" value="1"/>
</dbReference>
<dbReference type="InterPro" id="IPR002058">
    <property type="entry name" value="PAP_assoc"/>
</dbReference>
<dbReference type="GO" id="GO:1990817">
    <property type="term" value="F:poly(A) RNA polymerase activity"/>
    <property type="evidence" value="ECO:0007669"/>
    <property type="project" value="UniProtKB-EC"/>
</dbReference>
<comment type="cofactor">
    <cofactor evidence="1">
        <name>Mn(2+)</name>
        <dbReference type="ChEBI" id="CHEBI:29035"/>
    </cofactor>
</comment>
<dbReference type="EC" id="2.7.7.19" evidence="5"/>
<protein>
    <recommendedName>
        <fullName evidence="5">polynucleotide adenylyltransferase</fullName>
        <ecNumber evidence="5">2.7.7.19</ecNumber>
    </recommendedName>
</protein>
<keyword evidence="14" id="KW-1185">Reference proteome</keyword>
<gene>
    <name evidence="13" type="ORF">PPACK8108_LOCUS3846</name>
</gene>
<proteinExistence type="inferred from homology"/>
<feature type="compositionally biased region" description="Basic and acidic residues" evidence="10">
    <location>
        <begin position="338"/>
        <end position="362"/>
    </location>
</feature>
<dbReference type="Gene3D" id="1.10.1410.10">
    <property type="match status" value="1"/>
</dbReference>
<sequence>MLHQRKRFRGLRFISSIPHYDEFSTPSKIVLETRRKFVDEIRFVINSTAKLFRNIRSADYLEIQTFGSIGFNLDSSLSDLDICILDPDRRDGVRSLDDDLPPVYDMRALARAFRNKGYRDLRPINNAKIPILKIRSKHHMNLSADINTNGLLGLINTRLLNAYHNLNPGMFRPLGLVIKLWAKARGIGDPSARSGTASLSSYSLILMLIGFLQSRGFLPNLQSPENLRGLKRNYIYTLDGHFGGKYKVFRRRSTDNTPSNPSNDTQSGWRYATRSSFNDSMEENEIVANDVTFVEKPPHEWRNPNEILPKNSDLLLGFFDYYSDFDFKQNMVSIRNGQPEKRPKPFRETIPKEEDNSNSKGAKIVDDRPAVRTDQSNLINTTAINNSERIDIDNNGGNQNVVEGELSSLRLLKLRDRDDQRGLITVEDNEEDFVRVESKRYESEGSSSEETIGEVSEEGGEERGNEGLVEGKLEEGNDGMIVIGFEKDHEFEPIVVKDPFVLTRNTCMNIRGETSKKIVREIKRAKKLIESGRGLVDLCNTG</sequence>
<keyword evidence="9" id="KW-0460">Magnesium</keyword>
<feature type="region of interest" description="Disordered" evidence="10">
    <location>
        <begin position="251"/>
        <end position="270"/>
    </location>
</feature>
<evidence type="ECO:0000313" key="13">
    <source>
        <dbReference type="EMBL" id="CAH7669260.1"/>
    </source>
</evidence>
<organism evidence="13 14">
    <name type="scientific">Phakopsora pachyrhizi</name>
    <name type="common">Asian soybean rust disease fungus</name>
    <dbReference type="NCBI Taxonomy" id="170000"/>
    <lineage>
        <taxon>Eukaryota</taxon>
        <taxon>Fungi</taxon>
        <taxon>Dikarya</taxon>
        <taxon>Basidiomycota</taxon>
        <taxon>Pucciniomycotina</taxon>
        <taxon>Pucciniomycetes</taxon>
        <taxon>Pucciniales</taxon>
        <taxon>Phakopsoraceae</taxon>
        <taxon>Phakopsora</taxon>
    </lineage>
</organism>
<dbReference type="InterPro" id="IPR054708">
    <property type="entry name" value="MTPAP-like_central"/>
</dbReference>
<feature type="compositionally biased region" description="Acidic residues" evidence="10">
    <location>
        <begin position="451"/>
        <end position="460"/>
    </location>
</feature>
<dbReference type="SUPFAM" id="SSF81301">
    <property type="entry name" value="Nucleotidyltransferase"/>
    <property type="match status" value="1"/>
</dbReference>
<comment type="cofactor">
    <cofactor evidence="2">
        <name>Mg(2+)</name>
        <dbReference type="ChEBI" id="CHEBI:18420"/>
    </cofactor>
</comment>
<keyword evidence="8" id="KW-0479">Metal-binding</keyword>
<feature type="domain" description="Poly(A) RNA polymerase mitochondrial-like central palm" evidence="12">
    <location>
        <begin position="23"/>
        <end position="164"/>
    </location>
</feature>
<feature type="compositionally biased region" description="Polar residues" evidence="10">
    <location>
        <begin position="255"/>
        <end position="270"/>
    </location>
</feature>
<dbReference type="Pfam" id="PF22600">
    <property type="entry name" value="MTPAP-like_central"/>
    <property type="match status" value="1"/>
</dbReference>
<reference evidence="13" key="1">
    <citation type="submission" date="2022-06" db="EMBL/GenBank/DDBJ databases">
        <authorList>
            <consortium name="SYNGENTA / RWTH Aachen University"/>
        </authorList>
    </citation>
    <scope>NUCLEOTIDE SEQUENCE</scope>
</reference>
<evidence type="ECO:0000256" key="4">
    <source>
        <dbReference type="ARBA" id="ARBA00008593"/>
    </source>
</evidence>
<dbReference type="EMBL" id="CALTRL010000676">
    <property type="protein sequence ID" value="CAH7669260.1"/>
    <property type="molecule type" value="Genomic_DNA"/>
</dbReference>
<dbReference type="AlphaFoldDB" id="A0AAV0ANJ0"/>
<evidence type="ECO:0000256" key="7">
    <source>
        <dbReference type="ARBA" id="ARBA00022679"/>
    </source>
</evidence>
<feature type="domain" description="PAP-associated" evidence="11">
    <location>
        <begin position="313"/>
        <end position="342"/>
    </location>
</feature>